<keyword evidence="1" id="KW-0472">Membrane</keyword>
<name>A0A3E0WVM2_9GAMM</name>
<gene>
    <name evidence="2" type="ORF">CAL65_10135</name>
</gene>
<evidence type="ECO:0000313" key="2">
    <source>
        <dbReference type="EMBL" id="RFA36868.1"/>
    </source>
</evidence>
<reference evidence="3" key="1">
    <citation type="submission" date="2017-05" db="EMBL/GenBank/DDBJ databases">
        <authorList>
            <person name="Sharma S."/>
            <person name="Sidhu C."/>
            <person name="Pinnaka A.K."/>
        </authorList>
    </citation>
    <scope>NUCLEOTIDE SEQUENCE [LARGE SCALE GENOMIC DNA]</scope>
    <source>
        <strain evidence="3">AK93</strain>
    </source>
</reference>
<dbReference type="Proteomes" id="UP000256763">
    <property type="component" value="Unassembled WGS sequence"/>
</dbReference>
<dbReference type="RefSeq" id="WP_116302128.1">
    <property type="nucleotide sequence ID" value="NZ_NFZV01000008.1"/>
</dbReference>
<organism evidence="2 3">
    <name type="scientific">Alkalilimnicola ehrlichii</name>
    <dbReference type="NCBI Taxonomy" id="351052"/>
    <lineage>
        <taxon>Bacteria</taxon>
        <taxon>Pseudomonadati</taxon>
        <taxon>Pseudomonadota</taxon>
        <taxon>Gammaproteobacteria</taxon>
        <taxon>Chromatiales</taxon>
        <taxon>Ectothiorhodospiraceae</taxon>
        <taxon>Alkalilimnicola</taxon>
    </lineage>
</organism>
<keyword evidence="1" id="KW-1133">Transmembrane helix</keyword>
<evidence type="ECO:0000313" key="3">
    <source>
        <dbReference type="Proteomes" id="UP000256763"/>
    </source>
</evidence>
<feature type="transmembrane region" description="Helical" evidence="1">
    <location>
        <begin position="118"/>
        <end position="137"/>
    </location>
</feature>
<protein>
    <submittedName>
        <fullName evidence="2">Uncharacterized protein</fullName>
    </submittedName>
</protein>
<evidence type="ECO:0000256" key="1">
    <source>
        <dbReference type="SAM" id="Phobius"/>
    </source>
</evidence>
<comment type="caution">
    <text evidence="2">The sequence shown here is derived from an EMBL/GenBank/DDBJ whole genome shotgun (WGS) entry which is preliminary data.</text>
</comment>
<proteinExistence type="predicted"/>
<accession>A0A3E0WVM2</accession>
<keyword evidence="1" id="KW-0812">Transmembrane</keyword>
<keyword evidence="3" id="KW-1185">Reference proteome</keyword>
<sequence>MTDFAGNIDLGIGGDSVNFAGKLNDGTTDYWLLNVAGSQGTATNYTTTYNTAGAAVDLFHWDSSTNELGSLIASGVETGAGGGGAVEFTLQAFLAAGSYVLRITGDQGTSYAGTVSAVPLPGAAILFASALFGAGVLGRRRLASQKLNAVAA</sequence>
<dbReference type="EMBL" id="NFZW01000008">
    <property type="protein sequence ID" value="RFA36868.1"/>
    <property type="molecule type" value="Genomic_DNA"/>
</dbReference>
<dbReference type="AlphaFoldDB" id="A0A3E0WVM2"/>